<sequence length="1044" mass="112512">MPIVLTLLDGVRWQGEPVVGERPQALLAALASGTVVRAERLIEAVWADHEPAAPGKALQVLVSRTRAACGPESVVRDGDGYRLGLRPHQVDALVVRSETAAARAAVTSDPTRAAEHARAALALGGGLTVPGEVTGPLADVRREAAGDLRAARTVLAQSTSRSGSHDEALPALEEAVAERPDDEALLADLLRSLAAVRGGAAALDRLEGYRSALRERLGTDPGPELQRLHRELLSRDSPVRDGLRYEATELLGRTGDIRRLRAATVASRVVSILGPGGLGKTRLAHVLGRDAPQPVVYFIELVGVTAASDLVGEVGSALGVRDSVSGRRALTPEQRADVRARIAQHLDRAPSLLILDNCEHIVAAVADLVAYLVATTRELRVLTTTRAPLAIAAERVYPLGALDARDARELFAQRAVAARPDVVLDEGAVADMVAHLDGLPLAVELAAAKVRVMSVPDIARRLENRFALLRGGDRSAPGRHQTLLAVIDWSWNLLDDAEKRALRWLSVFHDGFTLDAAERMLGPDALEAVQSLVNQSLLTVIESGAGVRYRMLETVREFAKMQLIDVGEDGAALAAHRDWAVDYAAGHVPGLFGPEQFEVVDALRSEEMNLADVLRQALAEPDPETVVHVLAALGMYWSILGSHGRVIVLAGAVADTLESWSPSPEIAETARIALVVTLSNALIGIEENAEPIRTLLRKLGPGEEPRVAAMVRVMTEYAPGGLHEFARRLEEFTASDDRHVAGVALQWHSHVLENTGNPEGAVTAAERALTLSRESDGPWAAATLRTQLSQLEMQLGRVPSAVAHARAALPVLLRLGASDDILQLRSLLTLAAITEGDLDRARSELARMHDVEESEHIFGGRLVIAMSQAELALASGDHDSGLAHYRTAVGQVRDLRLPGVPATGLEPWLLVCESNALTAYARYSVPEHGEYATALFRTCRERTSRVLDPAYEQLDYPVAGMVLFAMGAWGLLQDALPADDAVRLLAYADRFAYNRWVPTMAWEWIAPYAEKKSAGRLAALKAEFGERRGPELREETRRFVGQLG</sequence>
<dbReference type="Gene3D" id="1.10.10.10">
    <property type="entry name" value="Winged helix-like DNA-binding domain superfamily/Winged helix DNA-binding domain"/>
    <property type="match status" value="1"/>
</dbReference>
<accession>A0A1E7L6J0</accession>
<comment type="similarity">
    <text evidence="1">Belongs to the AfsR/DnrI/RedD regulatory family.</text>
</comment>
<feature type="domain" description="OmpR/PhoB-type" evidence="4">
    <location>
        <begin position="15"/>
        <end position="83"/>
    </location>
</feature>
<comment type="caution">
    <text evidence="6">The sequence shown here is derived from an EMBL/GenBank/DDBJ whole genome shotgun (WGS) entry which is preliminary data.</text>
</comment>
<dbReference type="Gene3D" id="1.25.40.10">
    <property type="entry name" value="Tetratricopeptide repeat domain"/>
    <property type="match status" value="2"/>
</dbReference>
<dbReference type="SUPFAM" id="SSF48452">
    <property type="entry name" value="TPR-like"/>
    <property type="match status" value="2"/>
</dbReference>
<dbReference type="GO" id="GO:0006355">
    <property type="term" value="P:regulation of DNA-templated transcription"/>
    <property type="evidence" value="ECO:0007669"/>
    <property type="project" value="InterPro"/>
</dbReference>
<dbReference type="SMART" id="SM01043">
    <property type="entry name" value="BTAD"/>
    <property type="match status" value="1"/>
</dbReference>
<dbReference type="GO" id="GO:0003677">
    <property type="term" value="F:DNA binding"/>
    <property type="evidence" value="ECO:0007669"/>
    <property type="project" value="UniProtKB-KW"/>
</dbReference>
<dbReference type="PANTHER" id="PTHR47691:SF3">
    <property type="entry name" value="HTH-TYPE TRANSCRIPTIONAL REGULATOR RV0890C-RELATED"/>
    <property type="match status" value="1"/>
</dbReference>
<dbReference type="GO" id="GO:0016887">
    <property type="term" value="F:ATP hydrolysis activity"/>
    <property type="evidence" value="ECO:0007669"/>
    <property type="project" value="InterPro"/>
</dbReference>
<dbReference type="GO" id="GO:0000160">
    <property type="term" value="P:phosphorelay signal transduction system"/>
    <property type="evidence" value="ECO:0007669"/>
    <property type="project" value="UniProtKB-KW"/>
</dbReference>
<feature type="domain" description="Bacterial transcriptional activator" evidence="5">
    <location>
        <begin position="90"/>
        <end position="233"/>
    </location>
</feature>
<dbReference type="Proteomes" id="UP000176005">
    <property type="component" value="Unassembled WGS sequence"/>
</dbReference>
<evidence type="ECO:0000256" key="1">
    <source>
        <dbReference type="ARBA" id="ARBA00005820"/>
    </source>
</evidence>
<dbReference type="Pfam" id="PF25872">
    <property type="entry name" value="HTH_77"/>
    <property type="match status" value="1"/>
</dbReference>
<dbReference type="PANTHER" id="PTHR47691">
    <property type="entry name" value="REGULATOR-RELATED"/>
    <property type="match status" value="1"/>
</dbReference>
<organism evidence="6 7">
    <name type="scientific">Streptomyces nanshensis</name>
    <dbReference type="NCBI Taxonomy" id="518642"/>
    <lineage>
        <taxon>Bacteria</taxon>
        <taxon>Bacillati</taxon>
        <taxon>Actinomycetota</taxon>
        <taxon>Actinomycetes</taxon>
        <taxon>Kitasatosporales</taxon>
        <taxon>Streptomycetaceae</taxon>
        <taxon>Streptomyces</taxon>
    </lineage>
</organism>
<keyword evidence="7" id="KW-1185">Reference proteome</keyword>
<dbReference type="Pfam" id="PF13401">
    <property type="entry name" value="AAA_22"/>
    <property type="match status" value="1"/>
</dbReference>
<dbReference type="SMART" id="SM00862">
    <property type="entry name" value="Trans_reg_C"/>
    <property type="match status" value="1"/>
</dbReference>
<dbReference type="EMBL" id="LJGW01000186">
    <property type="protein sequence ID" value="OEV11816.1"/>
    <property type="molecule type" value="Genomic_DNA"/>
</dbReference>
<dbReference type="SUPFAM" id="SSF52540">
    <property type="entry name" value="P-loop containing nucleoside triphosphate hydrolases"/>
    <property type="match status" value="1"/>
</dbReference>
<evidence type="ECO:0000259" key="4">
    <source>
        <dbReference type="SMART" id="SM00862"/>
    </source>
</evidence>
<dbReference type="PRINTS" id="PR00364">
    <property type="entry name" value="DISEASERSIST"/>
</dbReference>
<dbReference type="InterPro" id="IPR049945">
    <property type="entry name" value="AAA_22"/>
</dbReference>
<dbReference type="PATRIC" id="fig|518642.10.peg.2431"/>
<dbReference type="InterPro" id="IPR027417">
    <property type="entry name" value="P-loop_NTPase"/>
</dbReference>
<protein>
    <submittedName>
        <fullName evidence="6">Transcriptional regulator</fullName>
    </submittedName>
</protein>
<dbReference type="InterPro" id="IPR005158">
    <property type="entry name" value="BTAD"/>
</dbReference>
<dbReference type="Pfam" id="PF03704">
    <property type="entry name" value="BTAD"/>
    <property type="match status" value="1"/>
</dbReference>
<reference evidence="6 7" key="1">
    <citation type="journal article" date="2016" name="Front. Microbiol.">
        <title>Comparative Genomics Analysis of Streptomyces Species Reveals Their Adaptation to the Marine Environment and Their Diversity at the Genomic Level.</title>
        <authorList>
            <person name="Tian X."/>
            <person name="Zhang Z."/>
            <person name="Yang T."/>
            <person name="Chen M."/>
            <person name="Li J."/>
            <person name="Chen F."/>
            <person name="Yang J."/>
            <person name="Li W."/>
            <person name="Zhang B."/>
            <person name="Zhang Z."/>
            <person name="Wu J."/>
            <person name="Zhang C."/>
            <person name="Long L."/>
            <person name="Xiao J."/>
        </authorList>
    </citation>
    <scope>NUCLEOTIDE SEQUENCE [LARGE SCALE GENOMIC DNA]</scope>
    <source>
        <strain evidence="6 7">SCSIO 10429</strain>
    </source>
</reference>
<evidence type="ECO:0000313" key="6">
    <source>
        <dbReference type="EMBL" id="OEV11816.1"/>
    </source>
</evidence>
<dbReference type="InterPro" id="IPR036388">
    <property type="entry name" value="WH-like_DNA-bd_sf"/>
</dbReference>
<name>A0A1E7L6J0_9ACTN</name>
<proteinExistence type="inferred from homology"/>
<dbReference type="Gene3D" id="3.40.50.300">
    <property type="entry name" value="P-loop containing nucleotide triphosphate hydrolases"/>
    <property type="match status" value="1"/>
</dbReference>
<evidence type="ECO:0000256" key="3">
    <source>
        <dbReference type="ARBA" id="ARBA00023125"/>
    </source>
</evidence>
<keyword evidence="3" id="KW-0238">DNA-binding</keyword>
<evidence type="ECO:0000313" key="7">
    <source>
        <dbReference type="Proteomes" id="UP000176005"/>
    </source>
</evidence>
<evidence type="ECO:0000256" key="2">
    <source>
        <dbReference type="ARBA" id="ARBA00023012"/>
    </source>
</evidence>
<keyword evidence="2" id="KW-0902">Two-component regulatory system</keyword>
<dbReference type="InterPro" id="IPR058852">
    <property type="entry name" value="HTH_77"/>
</dbReference>
<dbReference type="RefSeq" id="WP_070016689.1">
    <property type="nucleotide sequence ID" value="NZ_LJGW01000186.1"/>
</dbReference>
<dbReference type="InterPro" id="IPR011990">
    <property type="entry name" value="TPR-like_helical_dom_sf"/>
</dbReference>
<dbReference type="AlphaFoldDB" id="A0A1E7L6J0"/>
<evidence type="ECO:0000259" key="5">
    <source>
        <dbReference type="SMART" id="SM01043"/>
    </source>
</evidence>
<dbReference type="InterPro" id="IPR001867">
    <property type="entry name" value="OmpR/PhoB-type_DNA-bd"/>
</dbReference>
<gene>
    <name evidence="6" type="ORF">AN218_11265</name>
</gene>